<comment type="catalytic activity">
    <reaction evidence="4">
        <text>D-glucose + NADP(+) = D-glucono-1,5-lactone + NADPH + H(+)</text>
        <dbReference type="Rhea" id="RHEA:14405"/>
        <dbReference type="ChEBI" id="CHEBI:4167"/>
        <dbReference type="ChEBI" id="CHEBI:15378"/>
        <dbReference type="ChEBI" id="CHEBI:16217"/>
        <dbReference type="ChEBI" id="CHEBI:57783"/>
        <dbReference type="ChEBI" id="CHEBI:58349"/>
        <dbReference type="EC" id="1.1.1.47"/>
    </reaction>
</comment>
<accession>A0ABS2QQN1</accession>
<comment type="similarity">
    <text evidence="1 6">Belongs to the short-chain dehydrogenases/reductases (SDR) family.</text>
</comment>
<dbReference type="EC" id="1.1.1.47" evidence="3"/>
<evidence type="ECO:0000313" key="7">
    <source>
        <dbReference type="EMBL" id="MBM7701633.1"/>
    </source>
</evidence>
<dbReference type="Proteomes" id="UP000809829">
    <property type="component" value="Unassembled WGS sequence"/>
</dbReference>
<gene>
    <name evidence="7" type="ORF">JOC83_000459</name>
</gene>
<sequence length="265" mass="29095">MSIQSLKNKNVVITGASGGLGEKIAYEVAKRGGNVVLIARTEEKLRVVAAKIQRQYKTSCYTYELDVSHIENVQRTFTQIKKKIGSIDVLVNNAGFGIFESVEDAKMEDIEAMFQVNVLGLIACTKMVLPDMVKRNKGQIINIASQAGKLATPKSSGYAATKHAVLGFTNSLRMELSKTNVYVTAVNPGPIQTDFFTIADTSGNYTKSVEKFMLNPDVVAKKVVDAMIKKKREINLPGWMGMGSTLYQLAPRLVEKLAGNAFHRK</sequence>
<evidence type="ECO:0000256" key="3">
    <source>
        <dbReference type="ARBA" id="ARBA00024389"/>
    </source>
</evidence>
<comment type="caution">
    <text evidence="7">The sequence shown here is derived from an EMBL/GenBank/DDBJ whole genome shotgun (WGS) entry which is preliminary data.</text>
</comment>
<keyword evidence="2" id="KW-0560">Oxidoreductase</keyword>
<dbReference type="PRINTS" id="PR00081">
    <property type="entry name" value="GDHRDH"/>
</dbReference>
<dbReference type="SUPFAM" id="SSF51735">
    <property type="entry name" value="NAD(P)-binding Rossmann-fold domains"/>
    <property type="match status" value="1"/>
</dbReference>
<dbReference type="EMBL" id="JAFBFC010000001">
    <property type="protein sequence ID" value="MBM7701633.1"/>
    <property type="molecule type" value="Genomic_DNA"/>
</dbReference>
<evidence type="ECO:0000256" key="5">
    <source>
        <dbReference type="ARBA" id="ARBA00048831"/>
    </source>
</evidence>
<dbReference type="PRINTS" id="PR00080">
    <property type="entry name" value="SDRFAMILY"/>
</dbReference>
<dbReference type="InterPro" id="IPR020904">
    <property type="entry name" value="Sc_DH/Rdtase_CS"/>
</dbReference>
<reference evidence="7 8" key="1">
    <citation type="submission" date="2021-01" db="EMBL/GenBank/DDBJ databases">
        <title>Genomic Encyclopedia of Type Strains, Phase IV (KMG-IV): sequencing the most valuable type-strain genomes for metagenomic binning, comparative biology and taxonomic classification.</title>
        <authorList>
            <person name="Goeker M."/>
        </authorList>
    </citation>
    <scope>NUCLEOTIDE SEQUENCE [LARGE SCALE GENOMIC DNA]</scope>
    <source>
        <strain evidence="7 8">DSM 104297</strain>
    </source>
</reference>
<dbReference type="PIRSF" id="PIRSF000126">
    <property type="entry name" value="11-beta-HSD1"/>
    <property type="match status" value="1"/>
</dbReference>
<dbReference type="PANTHER" id="PTHR44196">
    <property type="entry name" value="DEHYDROGENASE/REDUCTASE SDR FAMILY MEMBER 7B"/>
    <property type="match status" value="1"/>
</dbReference>
<proteinExistence type="inferred from homology"/>
<keyword evidence="8" id="KW-1185">Reference proteome</keyword>
<evidence type="ECO:0000313" key="8">
    <source>
        <dbReference type="Proteomes" id="UP000809829"/>
    </source>
</evidence>
<name>A0ABS2QQN1_9BACI</name>
<comment type="catalytic activity">
    <reaction evidence="5">
        <text>D-glucose + NAD(+) = D-glucono-1,5-lactone + NADH + H(+)</text>
        <dbReference type="Rhea" id="RHEA:14293"/>
        <dbReference type="ChEBI" id="CHEBI:4167"/>
        <dbReference type="ChEBI" id="CHEBI:15378"/>
        <dbReference type="ChEBI" id="CHEBI:16217"/>
        <dbReference type="ChEBI" id="CHEBI:57540"/>
        <dbReference type="ChEBI" id="CHEBI:57945"/>
        <dbReference type="EC" id="1.1.1.47"/>
    </reaction>
</comment>
<evidence type="ECO:0000256" key="2">
    <source>
        <dbReference type="ARBA" id="ARBA00023002"/>
    </source>
</evidence>
<evidence type="ECO:0000256" key="6">
    <source>
        <dbReference type="RuleBase" id="RU000363"/>
    </source>
</evidence>
<dbReference type="InterPro" id="IPR002347">
    <property type="entry name" value="SDR_fam"/>
</dbReference>
<dbReference type="PANTHER" id="PTHR44196:SF1">
    <property type="entry name" value="DEHYDROGENASE_REDUCTASE SDR FAMILY MEMBER 7B"/>
    <property type="match status" value="1"/>
</dbReference>
<evidence type="ECO:0000256" key="4">
    <source>
        <dbReference type="ARBA" id="ARBA00047555"/>
    </source>
</evidence>
<dbReference type="InterPro" id="IPR036291">
    <property type="entry name" value="NAD(P)-bd_dom_sf"/>
</dbReference>
<dbReference type="Pfam" id="PF00106">
    <property type="entry name" value="adh_short"/>
    <property type="match status" value="1"/>
</dbReference>
<dbReference type="PROSITE" id="PS00061">
    <property type="entry name" value="ADH_SHORT"/>
    <property type="match status" value="1"/>
</dbReference>
<dbReference type="Gene3D" id="3.40.50.720">
    <property type="entry name" value="NAD(P)-binding Rossmann-like Domain"/>
    <property type="match status" value="1"/>
</dbReference>
<organism evidence="7 8">
    <name type="scientific">Priestia iocasae</name>
    <dbReference type="NCBI Taxonomy" id="2291674"/>
    <lineage>
        <taxon>Bacteria</taxon>
        <taxon>Bacillati</taxon>
        <taxon>Bacillota</taxon>
        <taxon>Bacilli</taxon>
        <taxon>Bacillales</taxon>
        <taxon>Bacillaceae</taxon>
        <taxon>Priestia</taxon>
    </lineage>
</organism>
<evidence type="ECO:0000256" key="1">
    <source>
        <dbReference type="ARBA" id="ARBA00006484"/>
    </source>
</evidence>
<protein>
    <recommendedName>
        <fullName evidence="3">glucose 1-dehydrogenase [NAD(P)(+)]</fullName>
        <ecNumber evidence="3">1.1.1.47</ecNumber>
    </recommendedName>
</protein>